<dbReference type="Proteomes" id="UP000199513">
    <property type="component" value="Unassembled WGS sequence"/>
</dbReference>
<feature type="compositionally biased region" description="Basic and acidic residues" evidence="5">
    <location>
        <begin position="172"/>
        <end position="185"/>
    </location>
</feature>
<dbReference type="EMBL" id="FONY01000009">
    <property type="protein sequence ID" value="SFE88174.1"/>
    <property type="molecule type" value="Genomic_DNA"/>
</dbReference>
<dbReference type="OrthoDB" id="980719at2"/>
<dbReference type="RefSeq" id="WP_091542058.1">
    <property type="nucleotide sequence ID" value="NZ_FONY01000009.1"/>
</dbReference>
<protein>
    <submittedName>
        <fullName evidence="7">Uncharacterized conserved protein, DUF697 family</fullName>
    </submittedName>
</protein>
<keyword evidence="4" id="KW-0472">Membrane</keyword>
<dbReference type="STRING" id="1003.SAMN04488541_100913"/>
<evidence type="ECO:0000256" key="5">
    <source>
        <dbReference type="SAM" id="MobiDB-lite"/>
    </source>
</evidence>
<feature type="region of interest" description="Disordered" evidence="5">
    <location>
        <begin position="172"/>
        <end position="207"/>
    </location>
</feature>
<organism evidence="7 8">
    <name type="scientific">Thermoflexibacter ruber</name>
    <dbReference type="NCBI Taxonomy" id="1003"/>
    <lineage>
        <taxon>Bacteria</taxon>
        <taxon>Pseudomonadati</taxon>
        <taxon>Bacteroidota</taxon>
        <taxon>Cytophagia</taxon>
        <taxon>Cytophagales</taxon>
        <taxon>Thermoflexibacteraceae</taxon>
        <taxon>Thermoflexibacter</taxon>
    </lineage>
</organism>
<accession>A0A1I2E5G0</accession>
<keyword evidence="8" id="KW-1185">Reference proteome</keyword>
<reference evidence="7 8" key="1">
    <citation type="submission" date="2016-10" db="EMBL/GenBank/DDBJ databases">
        <authorList>
            <person name="de Groot N.N."/>
        </authorList>
    </citation>
    <scope>NUCLEOTIDE SEQUENCE [LARGE SCALE GENOMIC DNA]</scope>
    <source>
        <strain>GEY</strain>
        <strain evidence="8">DSM 9560</strain>
    </source>
</reference>
<comment type="subcellular location">
    <subcellularLocation>
        <location evidence="1">Membrane</location>
        <topology evidence="1">Multi-pass membrane protein</topology>
    </subcellularLocation>
</comment>
<evidence type="ECO:0000256" key="4">
    <source>
        <dbReference type="ARBA" id="ARBA00023136"/>
    </source>
</evidence>
<sequence>MIDYIFGKIKEKFEDIANEINQNKRAKADKIVQNSVLWTIGAGFIPIPIADMVAVTAIQVDMIKKIGEVYEMKSSEANLKSWISTLSGSVISRFGADAIKFIPGIGTVIGGISVAVLSGASTYAVGQVFIEHFENGGDFTNFEVDKFVDFYKKQFERGKAFVEDLQKKKDNSEEVPFEEVKDESKTTTSEQPPKSATNSTSSPNDEIVRRLKELSELRQQGIITEDEFKMLKERLLKEV</sequence>
<feature type="domain" description="SHOCT" evidence="6">
    <location>
        <begin position="210"/>
        <end position="236"/>
    </location>
</feature>
<gene>
    <name evidence="7" type="ORF">SAMN04488541_100913</name>
</gene>
<evidence type="ECO:0000256" key="3">
    <source>
        <dbReference type="ARBA" id="ARBA00022989"/>
    </source>
</evidence>
<dbReference type="InterPro" id="IPR021147">
    <property type="entry name" value="DUF697"/>
</dbReference>
<dbReference type="GO" id="GO:0016020">
    <property type="term" value="C:membrane"/>
    <property type="evidence" value="ECO:0007669"/>
    <property type="project" value="UniProtKB-SubCell"/>
</dbReference>
<feature type="compositionally biased region" description="Polar residues" evidence="5">
    <location>
        <begin position="186"/>
        <end position="204"/>
    </location>
</feature>
<dbReference type="Pfam" id="PF05128">
    <property type="entry name" value="DUF697"/>
    <property type="match status" value="1"/>
</dbReference>
<evidence type="ECO:0000313" key="8">
    <source>
        <dbReference type="Proteomes" id="UP000199513"/>
    </source>
</evidence>
<dbReference type="InterPro" id="IPR018649">
    <property type="entry name" value="SHOCT"/>
</dbReference>
<keyword evidence="2" id="KW-0812">Transmembrane</keyword>
<evidence type="ECO:0000256" key="2">
    <source>
        <dbReference type="ARBA" id="ARBA00022692"/>
    </source>
</evidence>
<keyword evidence="3" id="KW-1133">Transmembrane helix</keyword>
<evidence type="ECO:0000259" key="6">
    <source>
        <dbReference type="Pfam" id="PF09851"/>
    </source>
</evidence>
<dbReference type="AlphaFoldDB" id="A0A1I2E5G0"/>
<dbReference type="Pfam" id="PF09851">
    <property type="entry name" value="SHOCT"/>
    <property type="match status" value="1"/>
</dbReference>
<proteinExistence type="predicted"/>
<evidence type="ECO:0000256" key="1">
    <source>
        <dbReference type="ARBA" id="ARBA00004141"/>
    </source>
</evidence>
<name>A0A1I2E5G0_9BACT</name>
<evidence type="ECO:0000313" key="7">
    <source>
        <dbReference type="EMBL" id="SFE88174.1"/>
    </source>
</evidence>